<accession>A0ABN7AH46</accession>
<dbReference type="PANTHER" id="PTHR11003">
    <property type="entry name" value="POTASSIUM CHANNEL, SUBFAMILY K"/>
    <property type="match status" value="1"/>
</dbReference>
<feature type="region of interest" description="Disordered" evidence="9">
    <location>
        <begin position="1"/>
        <end position="74"/>
    </location>
</feature>
<evidence type="ECO:0000256" key="7">
    <source>
        <dbReference type="ARBA" id="ARBA00023303"/>
    </source>
</evidence>
<sequence>MSDAAPPTARGRRHKTAGGGGGSCPVKLEPSPTGGSSFGPEMRDDRRSRFRASVRSRESYSSAGSGDVDPSRPQEKIKSCCRTVVTFMCTQVGVGGLIVAYAVIGAFTFMHIESRAEFPELALVADLRRNCADELWDVIQAENVFNQTRFSQRAAVIMKKFQLGVTTAVKHGYDGRTAAESWSFPAALMFCLSVFTMIGYGNLVPRTNLGKALTVVYAMFGIPLYVLYFMSMGKVLASVFRWFYTKMSQCCTGSQKRDGGPPKKVIVPSTACLWVLFVYIATGTIMFAEWEKWDYLDSTYFCVTSLCKIGFGDFVPGANILESKSGHQTKLVINFVYLLVGMGVIAMCYNLMSEVVRLKMHELRRDTLVCLDDIRIRLVACYTRRHSSDPVV</sequence>
<evidence type="ECO:0000256" key="6">
    <source>
        <dbReference type="ARBA" id="ARBA00023136"/>
    </source>
</evidence>
<evidence type="ECO:0000256" key="3">
    <source>
        <dbReference type="ARBA" id="ARBA00022692"/>
    </source>
</evidence>
<keyword evidence="3 8" id="KW-0812">Transmembrane</keyword>
<feature type="transmembrane region" description="Helical" evidence="10">
    <location>
        <begin position="265"/>
        <end position="288"/>
    </location>
</feature>
<evidence type="ECO:0000256" key="2">
    <source>
        <dbReference type="ARBA" id="ARBA00022448"/>
    </source>
</evidence>
<evidence type="ECO:0000259" key="11">
    <source>
        <dbReference type="Pfam" id="PF07885"/>
    </source>
</evidence>
<dbReference type="InterPro" id="IPR003280">
    <property type="entry name" value="2pore_dom_K_chnl"/>
</dbReference>
<comment type="subcellular location">
    <subcellularLocation>
        <location evidence="1">Membrane</location>
        <topology evidence="1">Multi-pass membrane protein</topology>
    </subcellularLocation>
</comment>
<evidence type="ECO:0000313" key="12">
    <source>
        <dbReference type="EMBL" id="BES91581.1"/>
    </source>
</evidence>
<evidence type="ECO:0000256" key="1">
    <source>
        <dbReference type="ARBA" id="ARBA00004141"/>
    </source>
</evidence>
<feature type="transmembrane region" description="Helical" evidence="10">
    <location>
        <begin position="182"/>
        <end position="203"/>
    </location>
</feature>
<dbReference type="InterPro" id="IPR013099">
    <property type="entry name" value="K_chnl_dom"/>
</dbReference>
<name>A0ABN7AH46_9HEMI</name>
<feature type="domain" description="Potassium channel" evidence="11">
    <location>
        <begin position="176"/>
        <end position="236"/>
    </location>
</feature>
<keyword evidence="2 8" id="KW-0813">Transport</keyword>
<dbReference type="PRINTS" id="PR01333">
    <property type="entry name" value="2POREKCHANEL"/>
</dbReference>
<keyword evidence="4 10" id="KW-1133">Transmembrane helix</keyword>
<feature type="transmembrane region" description="Helical" evidence="10">
    <location>
        <begin position="84"/>
        <end position="109"/>
    </location>
</feature>
<keyword evidence="5 8" id="KW-0406">Ion transport</keyword>
<dbReference type="Proteomes" id="UP001307889">
    <property type="component" value="Chromosome 3"/>
</dbReference>
<feature type="transmembrane region" description="Helical" evidence="10">
    <location>
        <begin position="215"/>
        <end position="244"/>
    </location>
</feature>
<dbReference type="Gene3D" id="1.10.287.70">
    <property type="match status" value="1"/>
</dbReference>
<feature type="domain" description="Potassium channel" evidence="11">
    <location>
        <begin position="275"/>
        <end position="356"/>
    </location>
</feature>
<dbReference type="PANTHER" id="PTHR11003:SF87">
    <property type="entry name" value="POTASSIUM CHANNEL DOMAIN-CONTAINING PROTEIN"/>
    <property type="match status" value="1"/>
</dbReference>
<evidence type="ECO:0000256" key="4">
    <source>
        <dbReference type="ARBA" id="ARBA00022989"/>
    </source>
</evidence>
<keyword evidence="7 8" id="KW-0407">Ion channel</keyword>
<evidence type="ECO:0000256" key="8">
    <source>
        <dbReference type="RuleBase" id="RU003857"/>
    </source>
</evidence>
<evidence type="ECO:0000313" key="13">
    <source>
        <dbReference type="Proteomes" id="UP001307889"/>
    </source>
</evidence>
<evidence type="ECO:0000256" key="9">
    <source>
        <dbReference type="SAM" id="MobiDB-lite"/>
    </source>
</evidence>
<organism evidence="12 13">
    <name type="scientific">Nesidiocoris tenuis</name>
    <dbReference type="NCBI Taxonomy" id="355587"/>
    <lineage>
        <taxon>Eukaryota</taxon>
        <taxon>Metazoa</taxon>
        <taxon>Ecdysozoa</taxon>
        <taxon>Arthropoda</taxon>
        <taxon>Hexapoda</taxon>
        <taxon>Insecta</taxon>
        <taxon>Pterygota</taxon>
        <taxon>Neoptera</taxon>
        <taxon>Paraneoptera</taxon>
        <taxon>Hemiptera</taxon>
        <taxon>Heteroptera</taxon>
        <taxon>Panheteroptera</taxon>
        <taxon>Cimicomorpha</taxon>
        <taxon>Miridae</taxon>
        <taxon>Dicyphina</taxon>
        <taxon>Nesidiocoris</taxon>
    </lineage>
</organism>
<protein>
    <submittedName>
        <fullName evidence="12">Ion channel</fullName>
    </submittedName>
</protein>
<dbReference type="EMBL" id="AP028911">
    <property type="protein sequence ID" value="BES91581.1"/>
    <property type="molecule type" value="Genomic_DNA"/>
</dbReference>
<gene>
    <name evidence="12" type="ORF">NTJ_04390</name>
</gene>
<evidence type="ECO:0000256" key="10">
    <source>
        <dbReference type="SAM" id="Phobius"/>
    </source>
</evidence>
<reference evidence="12 13" key="1">
    <citation type="submission" date="2023-09" db="EMBL/GenBank/DDBJ databases">
        <title>Nesidiocoris tenuis whole genome shotgun sequence.</title>
        <authorList>
            <person name="Shibata T."/>
            <person name="Shimoda M."/>
            <person name="Kobayashi T."/>
            <person name="Uehara T."/>
        </authorList>
    </citation>
    <scope>NUCLEOTIDE SEQUENCE [LARGE SCALE GENOMIC DNA]</scope>
    <source>
        <strain evidence="12 13">Japan</strain>
    </source>
</reference>
<dbReference type="Pfam" id="PF07885">
    <property type="entry name" value="Ion_trans_2"/>
    <property type="match status" value="2"/>
</dbReference>
<keyword evidence="13" id="KW-1185">Reference proteome</keyword>
<keyword evidence="6 10" id="KW-0472">Membrane</keyword>
<evidence type="ECO:0000256" key="5">
    <source>
        <dbReference type="ARBA" id="ARBA00023065"/>
    </source>
</evidence>
<comment type="similarity">
    <text evidence="8">Belongs to the two pore domain potassium channel (TC 1.A.1.8) family.</text>
</comment>
<feature type="transmembrane region" description="Helical" evidence="10">
    <location>
        <begin position="331"/>
        <end position="352"/>
    </location>
</feature>
<dbReference type="SUPFAM" id="SSF81324">
    <property type="entry name" value="Voltage-gated potassium channels"/>
    <property type="match status" value="2"/>
</dbReference>
<proteinExistence type="inferred from homology"/>